<dbReference type="GO" id="GO:0032259">
    <property type="term" value="P:methylation"/>
    <property type="evidence" value="ECO:0007669"/>
    <property type="project" value="UniProtKB-KW"/>
</dbReference>
<proteinExistence type="predicted"/>
<evidence type="ECO:0000256" key="1">
    <source>
        <dbReference type="ARBA" id="ARBA00022603"/>
    </source>
</evidence>
<dbReference type="OrthoDB" id="9799672at2"/>
<dbReference type="RefSeq" id="WP_044219019.1">
    <property type="nucleotide sequence ID" value="NZ_JRYR02000001.1"/>
</dbReference>
<evidence type="ECO:0000256" key="2">
    <source>
        <dbReference type="ARBA" id="ARBA00022679"/>
    </source>
</evidence>
<dbReference type="PANTHER" id="PTHR10509">
    <property type="entry name" value="O-METHYLTRANSFERASE-RELATED"/>
    <property type="match status" value="1"/>
</dbReference>
<dbReference type="STRING" id="915059.NH26_05975"/>
<dbReference type="PANTHER" id="PTHR10509:SF14">
    <property type="entry name" value="CAFFEOYL-COA O-METHYLTRANSFERASE 3-RELATED"/>
    <property type="match status" value="1"/>
</dbReference>
<evidence type="ECO:0000256" key="3">
    <source>
        <dbReference type="ARBA" id="ARBA00022691"/>
    </source>
</evidence>
<dbReference type="Gene3D" id="3.40.50.150">
    <property type="entry name" value="Vaccinia Virus protein VP39"/>
    <property type="match status" value="1"/>
</dbReference>
<evidence type="ECO:0000313" key="5">
    <source>
        <dbReference type="Proteomes" id="UP000179797"/>
    </source>
</evidence>
<dbReference type="InterPro" id="IPR029063">
    <property type="entry name" value="SAM-dependent_MTases_sf"/>
</dbReference>
<evidence type="ECO:0000313" key="4">
    <source>
        <dbReference type="EMBL" id="OHX65934.1"/>
    </source>
</evidence>
<name>A0A1S1YY45_FLAPC</name>
<dbReference type="Proteomes" id="UP000179797">
    <property type="component" value="Unassembled WGS sequence"/>
</dbReference>
<dbReference type="EMBL" id="JRYR02000001">
    <property type="protein sequence ID" value="OHX65934.1"/>
    <property type="molecule type" value="Genomic_DNA"/>
</dbReference>
<protein>
    <recommendedName>
        <fullName evidence="6">Methyltransferase</fullName>
    </recommendedName>
</protein>
<keyword evidence="1" id="KW-0489">Methyltransferase</keyword>
<sequence length="213" mass="23886">MPHITHPLIDQYIEDVATPENEILKALDRATHLEENMPHMVSGHPQGLFLTMLAKGMSAKKVLEIGTFTGYAAIAIAQGMQENGVLHTIEVDDEKEKIISEYIKKAKLDHIVQLHIGKAVEIIEGLGDQFDIVFIDADKMNNDTYYEMCLPLLRKGGFILIDNVLWKGKVVDQNANDKMTQAIMSFNNKVTSDKRVQSCIIPLRDGILMAQKL</sequence>
<dbReference type="CDD" id="cd02440">
    <property type="entry name" value="AdoMet_MTases"/>
    <property type="match status" value="1"/>
</dbReference>
<dbReference type="GO" id="GO:0008171">
    <property type="term" value="F:O-methyltransferase activity"/>
    <property type="evidence" value="ECO:0007669"/>
    <property type="project" value="InterPro"/>
</dbReference>
<organism evidence="4 5">
    <name type="scientific">Flammeovirga pacifica</name>
    <dbReference type="NCBI Taxonomy" id="915059"/>
    <lineage>
        <taxon>Bacteria</taxon>
        <taxon>Pseudomonadati</taxon>
        <taxon>Bacteroidota</taxon>
        <taxon>Cytophagia</taxon>
        <taxon>Cytophagales</taxon>
        <taxon>Flammeovirgaceae</taxon>
        <taxon>Flammeovirga</taxon>
    </lineage>
</organism>
<dbReference type="Pfam" id="PF01596">
    <property type="entry name" value="Methyltransf_3"/>
    <property type="match status" value="1"/>
</dbReference>
<gene>
    <name evidence="4" type="ORF">NH26_05975</name>
</gene>
<dbReference type="SUPFAM" id="SSF53335">
    <property type="entry name" value="S-adenosyl-L-methionine-dependent methyltransferases"/>
    <property type="match status" value="1"/>
</dbReference>
<keyword evidence="5" id="KW-1185">Reference proteome</keyword>
<keyword evidence="2" id="KW-0808">Transferase</keyword>
<dbReference type="GO" id="GO:0008757">
    <property type="term" value="F:S-adenosylmethionine-dependent methyltransferase activity"/>
    <property type="evidence" value="ECO:0007669"/>
    <property type="project" value="TreeGrafter"/>
</dbReference>
<evidence type="ECO:0008006" key="6">
    <source>
        <dbReference type="Google" id="ProtNLM"/>
    </source>
</evidence>
<reference evidence="4 5" key="1">
    <citation type="journal article" date="2012" name="Int. J. Syst. Evol. Microbiol.">
        <title>Flammeovirga pacifica sp. nov., isolated from deep-sea sediment.</title>
        <authorList>
            <person name="Xu H."/>
            <person name="Fu Y."/>
            <person name="Yang N."/>
            <person name="Ding Z."/>
            <person name="Lai Q."/>
            <person name="Zeng R."/>
        </authorList>
    </citation>
    <scope>NUCLEOTIDE SEQUENCE [LARGE SCALE GENOMIC DNA]</scope>
    <source>
        <strain evidence="5">DSM 24597 / LMG 26175 / WPAGA1</strain>
    </source>
</reference>
<comment type="caution">
    <text evidence="4">The sequence shown here is derived from an EMBL/GenBank/DDBJ whole genome shotgun (WGS) entry which is preliminary data.</text>
</comment>
<dbReference type="AlphaFoldDB" id="A0A1S1YY45"/>
<keyword evidence="3" id="KW-0949">S-adenosyl-L-methionine</keyword>
<dbReference type="PROSITE" id="PS51682">
    <property type="entry name" value="SAM_OMT_I"/>
    <property type="match status" value="1"/>
</dbReference>
<dbReference type="InterPro" id="IPR050362">
    <property type="entry name" value="Cation-dep_OMT"/>
</dbReference>
<dbReference type="InterPro" id="IPR002935">
    <property type="entry name" value="SAM_O-MeTrfase"/>
</dbReference>
<accession>A0A1S1YY45</accession>